<keyword evidence="5 10" id="KW-0067">ATP-binding</keyword>
<dbReference type="InterPro" id="IPR036615">
    <property type="entry name" value="Mur_ligase_C_dom_sf"/>
</dbReference>
<dbReference type="Pfam" id="PF08245">
    <property type="entry name" value="Mur_ligase_M"/>
    <property type="match status" value="1"/>
</dbReference>
<evidence type="ECO:0000259" key="14">
    <source>
        <dbReference type="Pfam" id="PF08245"/>
    </source>
</evidence>
<keyword evidence="2 10" id="KW-0436">Ligase</keyword>
<gene>
    <name evidence="10 15" type="primary">murF</name>
    <name evidence="15" type="ORF">OLW01_10920</name>
</gene>
<dbReference type="Gene3D" id="3.40.1190.10">
    <property type="entry name" value="Mur-like, catalytic domain"/>
    <property type="match status" value="1"/>
</dbReference>
<keyword evidence="4 10" id="KW-0547">Nucleotide-binding</keyword>
<dbReference type="Gene3D" id="3.90.190.20">
    <property type="entry name" value="Mur ligase, C-terminal domain"/>
    <property type="match status" value="1"/>
</dbReference>
<dbReference type="PANTHER" id="PTHR43024">
    <property type="entry name" value="UDP-N-ACETYLMURAMOYL-TRIPEPTIDE--D-ALANYL-D-ALANINE LIGASE"/>
    <property type="match status" value="1"/>
</dbReference>
<dbReference type="InterPro" id="IPR051046">
    <property type="entry name" value="MurCDEF_CellWall_CoF430Synth"/>
</dbReference>
<reference evidence="15" key="1">
    <citation type="submission" date="2022-10" db="EMBL/GenBank/DDBJ databases">
        <title>Catenovulum adriacola sp. nov. isolated in the Harbour of Susak.</title>
        <authorList>
            <person name="Schoch T."/>
            <person name="Reich S.J."/>
            <person name="Stoeferle S."/>
            <person name="Flaiz M."/>
            <person name="Kazda M."/>
            <person name="Riedel C.U."/>
            <person name="Duerre P."/>
        </authorList>
    </citation>
    <scope>NUCLEOTIDE SEQUENCE</scope>
    <source>
        <strain evidence="15">TS8</strain>
    </source>
</reference>
<comment type="catalytic activity">
    <reaction evidence="10 11">
        <text>D-alanyl-D-alanine + UDP-N-acetyl-alpha-D-muramoyl-L-alanyl-gamma-D-glutamyl-meso-2,6-diaminopimelate + ATP = UDP-N-acetyl-alpha-D-muramoyl-L-alanyl-gamma-D-glutamyl-meso-2,6-diaminopimeloyl-D-alanyl-D-alanine + ADP + phosphate + H(+)</text>
        <dbReference type="Rhea" id="RHEA:28374"/>
        <dbReference type="ChEBI" id="CHEBI:15378"/>
        <dbReference type="ChEBI" id="CHEBI:30616"/>
        <dbReference type="ChEBI" id="CHEBI:43474"/>
        <dbReference type="ChEBI" id="CHEBI:57822"/>
        <dbReference type="ChEBI" id="CHEBI:61386"/>
        <dbReference type="ChEBI" id="CHEBI:83905"/>
        <dbReference type="ChEBI" id="CHEBI:456216"/>
        <dbReference type="EC" id="6.3.2.10"/>
    </reaction>
</comment>
<keyword evidence="8 10" id="KW-0131">Cell cycle</keyword>
<dbReference type="Gene3D" id="3.40.1390.10">
    <property type="entry name" value="MurE/MurF, N-terminal domain"/>
    <property type="match status" value="1"/>
</dbReference>
<organism evidence="15 16">
    <name type="scientific">Catenovulum adriaticum</name>
    <dbReference type="NCBI Taxonomy" id="2984846"/>
    <lineage>
        <taxon>Bacteria</taxon>
        <taxon>Pseudomonadati</taxon>
        <taxon>Pseudomonadota</taxon>
        <taxon>Gammaproteobacteria</taxon>
        <taxon>Alteromonadales</taxon>
        <taxon>Alteromonadaceae</taxon>
        <taxon>Catenovulum</taxon>
    </lineage>
</organism>
<dbReference type="RefSeq" id="WP_268073946.1">
    <property type="nucleotide sequence ID" value="NZ_CP109965.1"/>
</dbReference>
<keyword evidence="16" id="KW-1185">Reference proteome</keyword>
<dbReference type="NCBIfam" id="TIGR01143">
    <property type="entry name" value="murF"/>
    <property type="match status" value="1"/>
</dbReference>
<dbReference type="HAMAP" id="MF_02019">
    <property type="entry name" value="MurF"/>
    <property type="match status" value="1"/>
</dbReference>
<feature type="binding site" evidence="10">
    <location>
        <begin position="107"/>
        <end position="113"/>
    </location>
    <ligand>
        <name>ATP</name>
        <dbReference type="ChEBI" id="CHEBI:30616"/>
    </ligand>
</feature>
<dbReference type="SUPFAM" id="SSF53244">
    <property type="entry name" value="MurD-like peptide ligases, peptide-binding domain"/>
    <property type="match status" value="1"/>
</dbReference>
<comment type="pathway">
    <text evidence="10 11">Cell wall biogenesis; peptidoglycan biosynthesis.</text>
</comment>
<evidence type="ECO:0000256" key="9">
    <source>
        <dbReference type="ARBA" id="ARBA00023316"/>
    </source>
</evidence>
<feature type="domain" description="Mur ligase N-terminal catalytic" evidence="12">
    <location>
        <begin position="24"/>
        <end position="82"/>
    </location>
</feature>
<dbReference type="InterPro" id="IPR036565">
    <property type="entry name" value="Mur-like_cat_sf"/>
</dbReference>
<evidence type="ECO:0000259" key="12">
    <source>
        <dbReference type="Pfam" id="PF01225"/>
    </source>
</evidence>
<dbReference type="InterPro" id="IPR000713">
    <property type="entry name" value="Mur_ligase_N"/>
</dbReference>
<dbReference type="SUPFAM" id="SSF63418">
    <property type="entry name" value="MurE/MurF N-terminal domain"/>
    <property type="match status" value="1"/>
</dbReference>
<keyword evidence="9 10" id="KW-0961">Cell wall biogenesis/degradation</keyword>
<keyword evidence="6 10" id="KW-0133">Cell shape</keyword>
<dbReference type="EC" id="6.3.2.10" evidence="10 11"/>
<dbReference type="SUPFAM" id="SSF53623">
    <property type="entry name" value="MurD-like peptide ligases, catalytic domain"/>
    <property type="match status" value="1"/>
</dbReference>
<dbReference type="InterPro" id="IPR035911">
    <property type="entry name" value="MurE/MurF_N"/>
</dbReference>
<keyword evidence="3 10" id="KW-0132">Cell division</keyword>
<evidence type="ECO:0000256" key="3">
    <source>
        <dbReference type="ARBA" id="ARBA00022618"/>
    </source>
</evidence>
<evidence type="ECO:0000256" key="6">
    <source>
        <dbReference type="ARBA" id="ARBA00022960"/>
    </source>
</evidence>
<keyword evidence="1 10" id="KW-0963">Cytoplasm</keyword>
<evidence type="ECO:0000256" key="5">
    <source>
        <dbReference type="ARBA" id="ARBA00022840"/>
    </source>
</evidence>
<dbReference type="Pfam" id="PF01225">
    <property type="entry name" value="Mur_ligase"/>
    <property type="match status" value="1"/>
</dbReference>
<feature type="domain" description="Mur ligase central" evidence="14">
    <location>
        <begin position="105"/>
        <end position="292"/>
    </location>
</feature>
<dbReference type="Pfam" id="PF02875">
    <property type="entry name" value="Mur_ligase_C"/>
    <property type="match status" value="1"/>
</dbReference>
<evidence type="ECO:0000256" key="1">
    <source>
        <dbReference type="ARBA" id="ARBA00022490"/>
    </source>
</evidence>
<proteinExistence type="inferred from homology"/>
<evidence type="ECO:0000256" key="11">
    <source>
        <dbReference type="RuleBase" id="RU004136"/>
    </source>
</evidence>
<evidence type="ECO:0000259" key="13">
    <source>
        <dbReference type="Pfam" id="PF02875"/>
    </source>
</evidence>
<comment type="similarity">
    <text evidence="10">Belongs to the MurCDEF family. MurF subfamily.</text>
</comment>
<feature type="domain" description="Mur ligase C-terminal" evidence="13">
    <location>
        <begin position="315"/>
        <end position="439"/>
    </location>
</feature>
<accession>A0ABY7AK73</accession>
<protein>
    <recommendedName>
        <fullName evidence="10 11">UDP-N-acetylmuramoyl-tripeptide--D-alanyl-D-alanine ligase</fullName>
        <ecNumber evidence="10 11">6.3.2.10</ecNumber>
    </recommendedName>
    <alternativeName>
        <fullName evidence="10">D-alanyl-D-alanine-adding enzyme</fullName>
    </alternativeName>
</protein>
<keyword evidence="7 10" id="KW-0573">Peptidoglycan synthesis</keyword>
<evidence type="ECO:0000256" key="8">
    <source>
        <dbReference type="ARBA" id="ARBA00023306"/>
    </source>
</evidence>
<evidence type="ECO:0000256" key="10">
    <source>
        <dbReference type="HAMAP-Rule" id="MF_02019"/>
    </source>
</evidence>
<dbReference type="Proteomes" id="UP001163726">
    <property type="component" value="Chromosome"/>
</dbReference>
<evidence type="ECO:0000256" key="2">
    <source>
        <dbReference type="ARBA" id="ARBA00022598"/>
    </source>
</evidence>
<dbReference type="PANTHER" id="PTHR43024:SF1">
    <property type="entry name" value="UDP-N-ACETYLMURAMOYL-TRIPEPTIDE--D-ALANYL-D-ALANINE LIGASE"/>
    <property type="match status" value="1"/>
</dbReference>
<name>A0ABY7AK73_9ALTE</name>
<evidence type="ECO:0000256" key="7">
    <source>
        <dbReference type="ARBA" id="ARBA00022984"/>
    </source>
</evidence>
<comment type="subcellular location">
    <subcellularLocation>
        <location evidence="10 11">Cytoplasm</location>
    </subcellularLocation>
</comment>
<sequence>MIPVQLSKWAEITQGKLVGEDTQVQSVSHDSRQLENIDVYIAISGERFDGHQFCQQAVEQGVKCILVSEPQDLAVTQLVVKDTRIALGQIAAFNKSLAQVKTVAITGSCGKTTVKEMLSAICQRVGKTLATKGNYNNDIGVPLTLLRLTQNDEYAVIELGANHIGEIAYTAGLTQADVAVVNNVSAAHLEGFGSLEGVAQAKGEIYQALSEDGIAVINSDSEYLHFWHNETSQRHQISYSIEPFADVYLQNLSLNAALYPTFEWVYRGQSHQITLPLPGEHNALNALAAISCAIGLGISAEKINQGLLSVQSTNGRVKVYQPSPQVCIIDDTYNANLASMKAAINLLAKTHGHQIFIMGDMGEMGDYSHAIHQQVGEHVVANNIDTFYTTGELSQFAQPITEHHFNDINGLIEKIKQDVNLLITEQADSVITILVKGSRGAQMERVVDALKPYCEEIVSC</sequence>
<dbReference type="EMBL" id="CP109965">
    <property type="protein sequence ID" value="WAJ69662.1"/>
    <property type="molecule type" value="Genomic_DNA"/>
</dbReference>
<dbReference type="GO" id="GO:0016874">
    <property type="term" value="F:ligase activity"/>
    <property type="evidence" value="ECO:0007669"/>
    <property type="project" value="UniProtKB-KW"/>
</dbReference>
<dbReference type="InterPro" id="IPR013221">
    <property type="entry name" value="Mur_ligase_cen"/>
</dbReference>
<evidence type="ECO:0000313" key="15">
    <source>
        <dbReference type="EMBL" id="WAJ69662.1"/>
    </source>
</evidence>
<evidence type="ECO:0000256" key="4">
    <source>
        <dbReference type="ARBA" id="ARBA00022741"/>
    </source>
</evidence>
<dbReference type="InterPro" id="IPR004101">
    <property type="entry name" value="Mur_ligase_C"/>
</dbReference>
<comment type="function">
    <text evidence="10 11">Involved in cell wall formation. Catalyzes the final step in the synthesis of UDP-N-acetylmuramoyl-pentapeptide, the precursor of murein.</text>
</comment>
<evidence type="ECO:0000313" key="16">
    <source>
        <dbReference type="Proteomes" id="UP001163726"/>
    </source>
</evidence>
<dbReference type="InterPro" id="IPR005863">
    <property type="entry name" value="UDP-N-AcMur_synth"/>
</dbReference>